<evidence type="ECO:0000313" key="2">
    <source>
        <dbReference type="EMBL" id="URE27750.1"/>
    </source>
</evidence>
<dbReference type="EMBL" id="CP097510">
    <property type="protein sequence ID" value="URE27750.1"/>
    <property type="molecule type" value="Genomic_DNA"/>
</dbReference>
<proteinExistence type="predicted"/>
<protein>
    <submittedName>
        <fullName evidence="2">Uncharacterized protein</fullName>
    </submittedName>
</protein>
<evidence type="ECO:0000313" key="3">
    <source>
        <dbReference type="Proteomes" id="UP001055439"/>
    </source>
</evidence>
<evidence type="ECO:0000256" key="1">
    <source>
        <dbReference type="SAM" id="MobiDB-lite"/>
    </source>
</evidence>
<gene>
    <name evidence="2" type="ORF">MUK42_37194</name>
</gene>
<keyword evidence="3" id="KW-1185">Reference proteome</keyword>
<accession>A0A9E7H6H3</accession>
<sequence length="99" mass="11007">MSQAAASALHPAPTGNVDGRGGLLVRIQRPCWYAGHNGLTHSRSFSRCGHRGQGWIDSVQSPTLQAFAKRCCQAEWPMYLWYLVNARDKRTGVVCCQLF</sequence>
<feature type="region of interest" description="Disordered" evidence="1">
    <location>
        <begin position="1"/>
        <end position="21"/>
    </location>
</feature>
<dbReference type="AlphaFoldDB" id="A0A9E7H6H3"/>
<organism evidence="2 3">
    <name type="scientific">Musa troglodytarum</name>
    <name type="common">fe'i banana</name>
    <dbReference type="NCBI Taxonomy" id="320322"/>
    <lineage>
        <taxon>Eukaryota</taxon>
        <taxon>Viridiplantae</taxon>
        <taxon>Streptophyta</taxon>
        <taxon>Embryophyta</taxon>
        <taxon>Tracheophyta</taxon>
        <taxon>Spermatophyta</taxon>
        <taxon>Magnoliopsida</taxon>
        <taxon>Liliopsida</taxon>
        <taxon>Zingiberales</taxon>
        <taxon>Musaceae</taxon>
        <taxon>Musa</taxon>
    </lineage>
</organism>
<dbReference type="Proteomes" id="UP001055439">
    <property type="component" value="Chromosome 8"/>
</dbReference>
<name>A0A9E7H6H3_9LILI</name>
<reference evidence="2" key="1">
    <citation type="submission" date="2022-05" db="EMBL/GenBank/DDBJ databases">
        <title>The Musa troglodytarum L. genome provides insights into the mechanism of non-climacteric behaviour and enrichment of carotenoids.</title>
        <authorList>
            <person name="Wang J."/>
        </authorList>
    </citation>
    <scope>NUCLEOTIDE SEQUENCE</scope>
    <source>
        <tissue evidence="2">Leaf</tissue>
    </source>
</reference>